<dbReference type="GO" id="GO:0016779">
    <property type="term" value="F:nucleotidyltransferase activity"/>
    <property type="evidence" value="ECO:0007669"/>
    <property type="project" value="UniProtKB-KW"/>
</dbReference>
<keyword evidence="2" id="KW-1185">Reference proteome</keyword>
<evidence type="ECO:0000313" key="1">
    <source>
        <dbReference type="EMBL" id="KSU84612.1"/>
    </source>
</evidence>
<dbReference type="Proteomes" id="UP000054099">
    <property type="component" value="Unassembled WGS sequence"/>
</dbReference>
<dbReference type="SUPFAM" id="SSF81301">
    <property type="entry name" value="Nucleotidyltransferase"/>
    <property type="match status" value="1"/>
</dbReference>
<organism evidence="1 2">
    <name type="scientific">Fictibacillus enclensis</name>
    <dbReference type="NCBI Taxonomy" id="1017270"/>
    <lineage>
        <taxon>Bacteria</taxon>
        <taxon>Bacillati</taxon>
        <taxon>Bacillota</taxon>
        <taxon>Bacilli</taxon>
        <taxon>Bacillales</taxon>
        <taxon>Fictibacillaceae</taxon>
        <taxon>Fictibacillus</taxon>
    </lineage>
</organism>
<protein>
    <submittedName>
        <fullName evidence="1">Aminoglycoside adenylyltransferase</fullName>
    </submittedName>
</protein>
<dbReference type="AlphaFoldDB" id="A0A0V8JCE6"/>
<proteinExistence type="predicted"/>
<evidence type="ECO:0000313" key="2">
    <source>
        <dbReference type="Proteomes" id="UP000054099"/>
    </source>
</evidence>
<reference evidence="1 2" key="1">
    <citation type="journal article" date="2014" name="Antonie Van Leeuwenhoek">
        <title>Fictibacillus enclensis sp. nov., isolated from marine sediment.</title>
        <authorList>
            <person name="Dastager S.G."/>
            <person name="Mawlankar R."/>
            <person name="Srinivasan K."/>
            <person name="Tang S.K."/>
            <person name="Lee J.C."/>
            <person name="Ramana V.V."/>
            <person name="Shouche Y.S."/>
        </authorList>
    </citation>
    <scope>NUCLEOTIDE SEQUENCE [LARGE SCALE GENOMIC DNA]</scope>
    <source>
        <strain evidence="1 2">NIO-1003</strain>
    </source>
</reference>
<dbReference type="Gene3D" id="3.30.460.10">
    <property type="entry name" value="Beta Polymerase, domain 2"/>
    <property type="match status" value="1"/>
</dbReference>
<gene>
    <name evidence="1" type="ORF">AS030_03465</name>
</gene>
<dbReference type="PIRSF" id="PIRSF000812">
    <property type="entry name" value="AAD"/>
    <property type="match status" value="1"/>
</dbReference>
<dbReference type="SUPFAM" id="SSF81631">
    <property type="entry name" value="PAP/OAS1 substrate-binding domain"/>
    <property type="match status" value="1"/>
</dbReference>
<dbReference type="InterPro" id="IPR043519">
    <property type="entry name" value="NT_sf"/>
</dbReference>
<accession>A0A0V8JCE6</accession>
<keyword evidence="1" id="KW-0808">Transferase</keyword>
<dbReference type="Gene3D" id="1.20.120.330">
    <property type="entry name" value="Nucleotidyltransferases domain 2"/>
    <property type="match status" value="1"/>
</dbReference>
<dbReference type="EMBL" id="LNQN01000001">
    <property type="protein sequence ID" value="KSU84612.1"/>
    <property type="molecule type" value="Genomic_DNA"/>
</dbReference>
<dbReference type="InterPro" id="IPR007530">
    <property type="entry name" value="Aminoglycoside_adenylylTfrase"/>
</dbReference>
<sequence>MLEKLQTFAQKEEEIKALILNGSRVDEKIKHDIFQDYDVICLTTNVALYRENRQWIKQFGEIMIMQTPDDMGISRSDEKTGKFTFLLQFANGQRLDITFFPMDNIHSMQHESLSRVILDKEGLLGELPPSSNKDYITLPPSEKEFNDCCNEFWWVSIYIAKGLWRKELPYAKAMFDGPVRDMLILMFRWHIGQKHNFTVDSGKSGKYFENYLEKEIWNQFVKTYPDGDYENIWDALFVMGSLFRKLARPLADELGFSYNGEEDTRVTAHLEHVRRLPSNANYMYPDK</sequence>
<keyword evidence="1" id="KW-0548">Nucleotidyltransferase</keyword>
<comment type="caution">
    <text evidence="1">The sequence shown here is derived from an EMBL/GenBank/DDBJ whole genome shotgun (WGS) entry which is preliminary data.</text>
</comment>
<name>A0A0V8JCE6_9BACL</name>
<dbReference type="Pfam" id="PF04439">
    <property type="entry name" value="Adenyl_transf"/>
    <property type="match status" value="1"/>
</dbReference>